<feature type="compositionally biased region" description="Acidic residues" evidence="4">
    <location>
        <begin position="1035"/>
        <end position="1052"/>
    </location>
</feature>
<feature type="domain" description="WHIM2" evidence="5">
    <location>
        <begin position="534"/>
        <end position="687"/>
    </location>
</feature>
<feature type="compositionally biased region" description="Basic residues" evidence="4">
    <location>
        <begin position="923"/>
        <end position="932"/>
    </location>
</feature>
<evidence type="ECO:0000256" key="2">
    <source>
        <dbReference type="ARBA" id="ARBA00023242"/>
    </source>
</evidence>
<feature type="compositionally biased region" description="Basic and acidic residues" evidence="4">
    <location>
        <begin position="79"/>
        <end position="91"/>
    </location>
</feature>
<proteinExistence type="predicted"/>
<dbReference type="InterPro" id="IPR028941">
    <property type="entry name" value="WHIM2_dom"/>
</dbReference>
<dbReference type="VEuPathDB" id="FungiDB:SPPG_04948"/>
<dbReference type="Proteomes" id="UP000053201">
    <property type="component" value="Unassembled WGS sequence"/>
</dbReference>
<feature type="region of interest" description="Disordered" evidence="4">
    <location>
        <begin position="835"/>
        <end position="1064"/>
    </location>
</feature>
<feature type="compositionally biased region" description="Low complexity" evidence="4">
    <location>
        <begin position="108"/>
        <end position="117"/>
    </location>
</feature>
<dbReference type="GO" id="GO:0005634">
    <property type="term" value="C:nucleus"/>
    <property type="evidence" value="ECO:0007669"/>
    <property type="project" value="UniProtKB-SubCell"/>
</dbReference>
<feature type="compositionally biased region" description="Low complexity" evidence="4">
    <location>
        <begin position="151"/>
        <end position="163"/>
    </location>
</feature>
<keyword evidence="2" id="KW-0539">Nucleus</keyword>
<feature type="region of interest" description="Disordered" evidence="4">
    <location>
        <begin position="142"/>
        <end position="164"/>
    </location>
</feature>
<dbReference type="RefSeq" id="XP_016607599.1">
    <property type="nucleotide sequence ID" value="XM_016753189.1"/>
</dbReference>
<dbReference type="STRING" id="645134.A0A0L0HF71"/>
<dbReference type="EMBL" id="KQ257457">
    <property type="protein sequence ID" value="KNC99559.1"/>
    <property type="molecule type" value="Genomic_DNA"/>
</dbReference>
<feature type="coiled-coil region" evidence="3">
    <location>
        <begin position="402"/>
        <end position="429"/>
    </location>
</feature>
<feature type="compositionally biased region" description="Acidic residues" evidence="4">
    <location>
        <begin position="988"/>
        <end position="1015"/>
    </location>
</feature>
<feature type="compositionally biased region" description="Acidic residues" evidence="4">
    <location>
        <begin position="906"/>
        <end position="916"/>
    </location>
</feature>
<reference evidence="6 7" key="1">
    <citation type="submission" date="2009-08" db="EMBL/GenBank/DDBJ databases">
        <title>The Genome Sequence of Spizellomyces punctatus strain DAOM BR117.</title>
        <authorList>
            <consortium name="The Broad Institute Genome Sequencing Platform"/>
            <person name="Russ C."/>
            <person name="Cuomo C."/>
            <person name="Shea T."/>
            <person name="Young S.K."/>
            <person name="Zeng Q."/>
            <person name="Koehrsen M."/>
            <person name="Haas B."/>
            <person name="Borodovsky M."/>
            <person name="Guigo R."/>
            <person name="Alvarado L."/>
            <person name="Berlin A."/>
            <person name="Bochicchio J."/>
            <person name="Borenstein D."/>
            <person name="Chapman S."/>
            <person name="Chen Z."/>
            <person name="Engels R."/>
            <person name="Freedman E."/>
            <person name="Gellesch M."/>
            <person name="Goldberg J."/>
            <person name="Griggs A."/>
            <person name="Gujja S."/>
            <person name="Heiman D."/>
            <person name="Hepburn T."/>
            <person name="Howarth C."/>
            <person name="Jen D."/>
            <person name="Larson L."/>
            <person name="Lewis B."/>
            <person name="Mehta T."/>
            <person name="Park D."/>
            <person name="Pearson M."/>
            <person name="Roberts A."/>
            <person name="Saif S."/>
            <person name="Shenoy N."/>
            <person name="Sisk P."/>
            <person name="Stolte C."/>
            <person name="Sykes S."/>
            <person name="Thomson T."/>
            <person name="Walk T."/>
            <person name="White J."/>
            <person name="Yandava C."/>
            <person name="Burger G."/>
            <person name="Gray M.W."/>
            <person name="Holland P.W.H."/>
            <person name="King N."/>
            <person name="Lang F.B.F."/>
            <person name="Roger A.J."/>
            <person name="Ruiz-Trillo I."/>
            <person name="Lander E."/>
            <person name="Nusbaum C."/>
        </authorList>
    </citation>
    <scope>NUCLEOTIDE SEQUENCE [LARGE SCALE GENOMIC DNA]</scope>
    <source>
        <strain evidence="6 7">DAOM BR117</strain>
    </source>
</reference>
<dbReference type="PANTHER" id="PTHR15546:SF2">
    <property type="entry name" value="DDT DOMAIN-CONTAINING PROTEIN DDB_G0282237"/>
    <property type="match status" value="1"/>
</dbReference>
<evidence type="ECO:0000256" key="1">
    <source>
        <dbReference type="ARBA" id="ARBA00004123"/>
    </source>
</evidence>
<organism evidence="6 7">
    <name type="scientific">Spizellomyces punctatus (strain DAOM BR117)</name>
    <dbReference type="NCBI Taxonomy" id="645134"/>
    <lineage>
        <taxon>Eukaryota</taxon>
        <taxon>Fungi</taxon>
        <taxon>Fungi incertae sedis</taxon>
        <taxon>Chytridiomycota</taxon>
        <taxon>Chytridiomycota incertae sedis</taxon>
        <taxon>Chytridiomycetes</taxon>
        <taxon>Spizellomycetales</taxon>
        <taxon>Spizellomycetaceae</taxon>
        <taxon>Spizellomyces</taxon>
    </lineage>
</organism>
<evidence type="ECO:0000313" key="6">
    <source>
        <dbReference type="EMBL" id="KNC99559.1"/>
    </source>
</evidence>
<dbReference type="PANTHER" id="PTHR15546">
    <property type="entry name" value="BROMODOMAIN ADJACENT TO ZINC FINGER DOMAIN, 2A"/>
    <property type="match status" value="1"/>
</dbReference>
<dbReference type="OrthoDB" id="2128676at2759"/>
<evidence type="ECO:0000256" key="3">
    <source>
        <dbReference type="SAM" id="Coils"/>
    </source>
</evidence>
<protein>
    <recommendedName>
        <fullName evidence="5">WHIM2 domain-containing protein</fullName>
    </recommendedName>
</protein>
<feature type="region of interest" description="Disordered" evidence="4">
    <location>
        <begin position="554"/>
        <end position="588"/>
    </location>
</feature>
<dbReference type="AlphaFoldDB" id="A0A0L0HF71"/>
<gene>
    <name evidence="6" type="ORF">SPPG_04948</name>
</gene>
<evidence type="ECO:0000259" key="5">
    <source>
        <dbReference type="Pfam" id="PF15613"/>
    </source>
</evidence>
<dbReference type="InParanoid" id="A0A0L0HF71"/>
<feature type="compositionally biased region" description="Basic and acidic residues" evidence="4">
    <location>
        <begin position="882"/>
        <end position="905"/>
    </location>
</feature>
<evidence type="ECO:0000256" key="4">
    <source>
        <dbReference type="SAM" id="MobiDB-lite"/>
    </source>
</evidence>
<feature type="region of interest" description="Disordered" evidence="4">
    <location>
        <begin position="431"/>
        <end position="459"/>
    </location>
</feature>
<keyword evidence="3" id="KW-0175">Coiled coil</keyword>
<dbReference type="Pfam" id="PF15613">
    <property type="entry name" value="WSD"/>
    <property type="match status" value="1"/>
</dbReference>
<dbReference type="GeneID" id="27688373"/>
<feature type="region of interest" description="Disordered" evidence="4">
    <location>
        <begin position="1"/>
        <end position="128"/>
    </location>
</feature>
<dbReference type="InterPro" id="IPR053271">
    <property type="entry name" value="DDT_domain"/>
</dbReference>
<name>A0A0L0HF71_SPIPD</name>
<keyword evidence="7" id="KW-1185">Reference proteome</keyword>
<sequence length="1064" mass="118671">MPAPKTNPLTAWLNRNGIGPAQTPTPKKPTRDVSPLENSPGVYITPYRPRKSEAFVELSTSSSSSSKSKRKSESVLGGSEKKRREGDKKVDSVIPVGNKQKRKPLGGSSSKKYSSRVSRPEEDDKGKKQRLLAFGAKGESDLNESVSVANGSPSGAYGSCSSSRMLSAPQASSAKAGYKQSCLQFPMTGSPISAPIPNTSSSTSLTNQPIELTFASSALVKKPKKVMEDLAPEMIPFSKPLPSLERVPIPGTRWLLPGEIMDLMAVVDFVRTFGDDVFGLGDTTSWELNCMVDAVCHSSSHSKMLLEMYCLLVNAIDHHAQVDMIRLQHRVAELMQGHSDSTLGQALKSQEIAMMDPSTHVKILSTLTQKVMETDAFREVIKLNHDRLQEMRKDKWTSAIKKKERKSDIAELEQQITEIDAQIAAIDAELREKSASADAPTGTTDEDGTDSTDSTRGGTFLRRLVDRDRSDKLRKMQAERRLEAATLARQRNLLVNKCHRAEKEVEELEEADLNWPSRYDAVKRMLRNDTMRVAGLDRDGRVYWWVTVKGQELRGQRSEQEDTNGEEDKMDRAIEPDSKRTTESVDDKDPDIYGVLVEQYTYAYHDATPGTLSPVLSLDPKGKGKAPAYLVEASRYYTPPDNAAKRHIRATCTTEFSYIDSLSTLTKLYRSLNSHGLREKELRNGLKTFLGPSGEVFEVKGRKGVAAKRVENALQAFGDWIKGVDRVELDQGGGEYRRLMVDGVLELVKKFGKGCGLNVQEAVQEIRHRVHDGDEGVEVIVEILSKWIETGNCMLSDTTKDGLGEIKTFSGVAVWCSNATAEHLQMTRDVIKQQRVEREQKDVRKQQPEERKKIEKPQRAASGFQRTRSGRRVNATQSTQLSEKDFDSILRKAERQQTRESHSEGEETTDEVDNSDSDPVTARPRRSSRLGKNHAVATAMTTRSGRTLTGGESDRRSRVEWQFGDDDSASEDERAKRARRRAQITKSDDEEEGEGDQDEEDEDEGSPDADDDVDDEKQFTLSLRPRARNAKVMMDESEAEDDDEKDNDENGDGDQNYASSDDEI</sequence>
<feature type="compositionally biased region" description="Basic and acidic residues" evidence="4">
    <location>
        <begin position="835"/>
        <end position="858"/>
    </location>
</feature>
<comment type="subcellular location">
    <subcellularLocation>
        <location evidence="1">Nucleus</location>
    </subcellularLocation>
</comment>
<evidence type="ECO:0000313" key="7">
    <source>
        <dbReference type="Proteomes" id="UP000053201"/>
    </source>
</evidence>
<accession>A0A0L0HF71</accession>